<dbReference type="EC" id="1.1.1.6" evidence="5"/>
<evidence type="ECO:0000256" key="8">
    <source>
        <dbReference type="PIRSR" id="PIRSR000112-1"/>
    </source>
</evidence>
<feature type="binding site" evidence="8">
    <location>
        <position position="262"/>
    </location>
    <ligand>
        <name>glycerol</name>
        <dbReference type="ChEBI" id="CHEBI:17754"/>
    </ligand>
</feature>
<reference evidence="12 13" key="1">
    <citation type="submission" date="2016-10" db="EMBL/GenBank/DDBJ databases">
        <authorList>
            <person name="de Groot N.N."/>
        </authorList>
    </citation>
    <scope>NUCLEOTIDE SEQUENCE [LARGE SCALE GENOMIC DNA]</scope>
    <source>
        <strain evidence="12 13">KHGC13</strain>
    </source>
</reference>
<dbReference type="PANTHER" id="PTHR43616:SF5">
    <property type="entry name" value="GLYCEROL DEHYDROGENASE 1"/>
    <property type="match status" value="1"/>
</dbReference>
<dbReference type="NCBIfam" id="NF006941">
    <property type="entry name" value="PRK09423.1"/>
    <property type="match status" value="1"/>
</dbReference>
<feature type="binding site" evidence="10">
    <location>
        <position position="128"/>
    </location>
    <ligand>
        <name>NAD(+)</name>
        <dbReference type="ChEBI" id="CHEBI:57540"/>
    </ligand>
</feature>
<comment type="pathway">
    <text evidence="4">Polyol metabolism; glycerol fermentation; glycerone phosphate from glycerol (oxidative route): step 1/2.</text>
</comment>
<feature type="binding site" evidence="10">
    <location>
        <position position="132"/>
    </location>
    <ligand>
        <name>NAD(+)</name>
        <dbReference type="ChEBI" id="CHEBI:57540"/>
    </ligand>
</feature>
<dbReference type="SUPFAM" id="SSF56796">
    <property type="entry name" value="Dehydroquinate synthase-like"/>
    <property type="match status" value="1"/>
</dbReference>
<evidence type="ECO:0000256" key="5">
    <source>
        <dbReference type="ARBA" id="ARBA00039147"/>
    </source>
</evidence>
<keyword evidence="8" id="KW-0862">Zinc</keyword>
<keyword evidence="2" id="KW-0560">Oxidoreductase</keyword>
<dbReference type="AlphaFoldDB" id="A0A1I7HU13"/>
<dbReference type="CDD" id="cd08170">
    <property type="entry name" value="GlyDH"/>
    <property type="match status" value="1"/>
</dbReference>
<gene>
    <name evidence="12" type="ORF">SAMN05216508_12412</name>
</gene>
<accession>A0A1I7HU13</accession>
<dbReference type="EMBL" id="FPBT01000024">
    <property type="protein sequence ID" value="SFU64224.1"/>
    <property type="molecule type" value="Genomic_DNA"/>
</dbReference>
<dbReference type="GO" id="GO:0046872">
    <property type="term" value="F:metal ion binding"/>
    <property type="evidence" value="ECO:0007669"/>
    <property type="project" value="UniProtKB-KW"/>
</dbReference>
<evidence type="ECO:0000313" key="12">
    <source>
        <dbReference type="EMBL" id="SFU64224.1"/>
    </source>
</evidence>
<evidence type="ECO:0000313" key="13">
    <source>
        <dbReference type="Proteomes" id="UP000198817"/>
    </source>
</evidence>
<dbReference type="STRING" id="155865.SAMN05216515_12612"/>
<evidence type="ECO:0000256" key="7">
    <source>
        <dbReference type="ARBA" id="ARBA00049006"/>
    </source>
</evidence>
<keyword evidence="13" id="KW-1185">Reference proteome</keyword>
<evidence type="ECO:0000259" key="11">
    <source>
        <dbReference type="Pfam" id="PF00465"/>
    </source>
</evidence>
<keyword evidence="1 8" id="KW-0479">Metal-binding</keyword>
<keyword evidence="3 10" id="KW-0520">NAD</keyword>
<comment type="cofactor">
    <cofactor evidence="8">
        <name>Zn(2+)</name>
        <dbReference type="ChEBI" id="CHEBI:29105"/>
    </cofactor>
    <text evidence="8">Binds 1 zinc ion per subunit.</text>
</comment>
<dbReference type="Pfam" id="PF00465">
    <property type="entry name" value="Fe-ADH"/>
    <property type="match status" value="1"/>
</dbReference>
<feature type="domain" description="Alcohol dehydrogenase iron-type/glycerol dehydrogenase GldA" evidence="11">
    <location>
        <begin position="9"/>
        <end position="154"/>
    </location>
</feature>
<dbReference type="PIRSF" id="PIRSF000112">
    <property type="entry name" value="Glycerol_dehydrogenase"/>
    <property type="match status" value="1"/>
</dbReference>
<feature type="binding site" evidence="10">
    <location>
        <position position="126"/>
    </location>
    <ligand>
        <name>NAD(+)</name>
        <dbReference type="ChEBI" id="CHEBI:57540"/>
    </ligand>
</feature>
<protein>
    <recommendedName>
        <fullName evidence="6">Glycerol dehydrogenase</fullName>
        <ecNumber evidence="5">1.1.1.6</ecNumber>
    </recommendedName>
</protein>
<evidence type="ECO:0000256" key="9">
    <source>
        <dbReference type="PIRSR" id="PIRSR000112-2"/>
    </source>
</evidence>
<feature type="binding site" evidence="10">
    <location>
        <begin position="95"/>
        <end position="99"/>
    </location>
    <ligand>
        <name>NAD(+)</name>
        <dbReference type="ChEBI" id="CHEBI:57540"/>
    </ligand>
</feature>
<evidence type="ECO:0000256" key="3">
    <source>
        <dbReference type="ARBA" id="ARBA00023027"/>
    </source>
</evidence>
<evidence type="ECO:0000256" key="4">
    <source>
        <dbReference type="ARBA" id="ARBA00037918"/>
    </source>
</evidence>
<dbReference type="GO" id="GO:0008888">
    <property type="term" value="F:glycerol dehydrogenase (NAD+) activity"/>
    <property type="evidence" value="ECO:0007669"/>
    <property type="project" value="UniProtKB-EC"/>
</dbReference>
<dbReference type="RefSeq" id="WP_090471801.1">
    <property type="nucleotide sequence ID" value="NZ_FOWF01000026.1"/>
</dbReference>
<dbReference type="Proteomes" id="UP000198817">
    <property type="component" value="Unassembled WGS sequence"/>
</dbReference>
<dbReference type="Gene3D" id="1.20.1090.10">
    <property type="entry name" value="Dehydroquinate synthase-like - alpha domain"/>
    <property type="match status" value="1"/>
</dbReference>
<evidence type="ECO:0000256" key="6">
    <source>
        <dbReference type="ARBA" id="ARBA00040132"/>
    </source>
</evidence>
<evidence type="ECO:0000256" key="2">
    <source>
        <dbReference type="ARBA" id="ARBA00023002"/>
    </source>
</evidence>
<dbReference type="InterPro" id="IPR001670">
    <property type="entry name" value="ADH_Fe/GldA"/>
</dbReference>
<proteinExistence type="predicted"/>
<dbReference type="OrthoDB" id="5198708at2"/>
<comment type="catalytic activity">
    <reaction evidence="7">
        <text>glycerol + NAD(+) = dihydroxyacetone + NADH + H(+)</text>
        <dbReference type="Rhea" id="RHEA:13769"/>
        <dbReference type="ChEBI" id="CHEBI:15378"/>
        <dbReference type="ChEBI" id="CHEBI:16016"/>
        <dbReference type="ChEBI" id="CHEBI:17754"/>
        <dbReference type="ChEBI" id="CHEBI:57540"/>
        <dbReference type="ChEBI" id="CHEBI:57945"/>
        <dbReference type="EC" id="1.1.1.6"/>
    </reaction>
</comment>
<feature type="binding site" evidence="9">
    <location>
        <position position="122"/>
    </location>
    <ligand>
        <name>glycerol</name>
        <dbReference type="ChEBI" id="CHEBI:17754"/>
    </ligand>
</feature>
<dbReference type="InterPro" id="IPR016205">
    <property type="entry name" value="Glycerol_DH"/>
</dbReference>
<dbReference type="Gene3D" id="3.40.50.1970">
    <property type="match status" value="1"/>
</dbReference>
<sequence>MRTKLFRAPLKYVQGENCLLKFHDETCDLGSKFLFICSRSAHRTTRPLIEESFEGTKTTRHYEVFGGKSSVGEIEKMRKIVRDEGIEVIVGAGGGSAIDTAKATAHYEHKPVVIIPTVCATDAACTGLSVIYNDDGTFLQYLFYPKNPDCVMVDSGIIANAPVRFLISGMGDALGTYFEARVCEAVDAPSLEGMALPEDRGGVASASMALCERCYDNLLEYGLQAKTACENHCVTIPFEKILETNTYLSGVGADNGGLAVAHSVYNGLTILDELTAMHGECVAFGTITQLILEAAPREELEEVMNFCHEVGLPCTLAEMGISDKDHLMQAAEKACAPGESIHFMPGDVTPQQLYAAMLTADALGNQYYG</sequence>
<evidence type="ECO:0000256" key="1">
    <source>
        <dbReference type="ARBA" id="ARBA00022723"/>
    </source>
</evidence>
<feature type="binding site" evidence="8">
    <location>
        <position position="172"/>
    </location>
    <ligand>
        <name>glycerol</name>
        <dbReference type="ChEBI" id="CHEBI:17754"/>
    </ligand>
</feature>
<organism evidence="12 13">
    <name type="scientific">Eubacterium pyruvativorans</name>
    <dbReference type="NCBI Taxonomy" id="155865"/>
    <lineage>
        <taxon>Bacteria</taxon>
        <taxon>Bacillati</taxon>
        <taxon>Bacillota</taxon>
        <taxon>Clostridia</taxon>
        <taxon>Eubacteriales</taxon>
        <taxon>Eubacteriaceae</taxon>
        <taxon>Eubacterium</taxon>
    </lineage>
</organism>
<dbReference type="PANTHER" id="PTHR43616">
    <property type="entry name" value="GLYCEROL DEHYDROGENASE"/>
    <property type="match status" value="1"/>
</dbReference>
<name>A0A1I7HU13_9FIRM</name>
<evidence type="ECO:0000256" key="10">
    <source>
        <dbReference type="PIRSR" id="PIRSR000112-3"/>
    </source>
</evidence>
<feature type="binding site" evidence="8">
    <location>
        <position position="278"/>
    </location>
    <ligand>
        <name>glycerol</name>
        <dbReference type="ChEBI" id="CHEBI:17754"/>
    </ligand>
</feature>